<keyword evidence="2 5" id="KW-0812">Transmembrane</keyword>
<dbReference type="InterPro" id="IPR002645">
    <property type="entry name" value="STAS_dom"/>
</dbReference>
<feature type="transmembrane region" description="Helical" evidence="5">
    <location>
        <begin position="200"/>
        <end position="217"/>
    </location>
</feature>
<dbReference type="PROSITE" id="PS50801">
    <property type="entry name" value="STAS"/>
    <property type="match status" value="1"/>
</dbReference>
<evidence type="ECO:0000256" key="3">
    <source>
        <dbReference type="ARBA" id="ARBA00022989"/>
    </source>
</evidence>
<dbReference type="InterPro" id="IPR001902">
    <property type="entry name" value="SLC26A/SulP_fam"/>
</dbReference>
<evidence type="ECO:0000256" key="5">
    <source>
        <dbReference type="SAM" id="Phobius"/>
    </source>
</evidence>
<evidence type="ECO:0000313" key="7">
    <source>
        <dbReference type="EMBL" id="VAX08625.1"/>
    </source>
</evidence>
<reference evidence="7" key="1">
    <citation type="submission" date="2018-06" db="EMBL/GenBank/DDBJ databases">
        <authorList>
            <person name="Zhirakovskaya E."/>
        </authorList>
    </citation>
    <scope>NUCLEOTIDE SEQUENCE</scope>
</reference>
<feature type="transmembrane region" description="Helical" evidence="5">
    <location>
        <begin position="59"/>
        <end position="77"/>
    </location>
</feature>
<feature type="transmembrane region" description="Helical" evidence="5">
    <location>
        <begin position="347"/>
        <end position="367"/>
    </location>
</feature>
<dbReference type="GO" id="GO:0016020">
    <property type="term" value="C:membrane"/>
    <property type="evidence" value="ECO:0007669"/>
    <property type="project" value="UniProtKB-SubCell"/>
</dbReference>
<dbReference type="PANTHER" id="PTHR11814">
    <property type="entry name" value="SULFATE TRANSPORTER"/>
    <property type="match status" value="1"/>
</dbReference>
<dbReference type="GO" id="GO:0055085">
    <property type="term" value="P:transmembrane transport"/>
    <property type="evidence" value="ECO:0007669"/>
    <property type="project" value="InterPro"/>
</dbReference>
<sequence>MGEQENQSSGFLLRLFPFLFWVSELRDPAVLRADLIAGLTVALVLIPQSMAYANLAGLPAYFGLYISFLPVIVAALWGSSRQLGTGPVAVVSLMTATAITAVVGGTALDNPELAGQYIPLAMFMALLVGVFQLLLGLFRLGVVVNFLSHPVIVGFTNAAALVIGLSQLSKIFGVEMPGSPNDSFITVRIWGVLQQVGDTHLPTLLMGLGAFMLMWLMKKHTPKLPGVLVAVVGTIILSFILEFEEMGGMVVGEIPEGLPTMSMPVIDLELLGTLLPSAIIIAMVGFMEAISIAKAMAAKTRHRIDPNQELIGQGLGNIVGSFSQSYPASGSFSRSAVNLTAGAKTGFSSVVTGMIVLVTLLYLTPLLYHLPKAVLAAVIMMAVFGLINFAAVKHAWNTNKHDGIASVVTFFCTLGFAPHLDKGIMIGAGLALGLYLYRTMKPRVALLGRYSDGTLRDLAMNSELVSDDEIVVLRFDGSLYFANVSYFEDTILEVLSDKKDAKYILVVGDGINQLDASGEEVVRLLIPRLQDNGITLVFSGLKRQILDIMRKSDLLDVLGNENFFATEHMALKDIYRRLGKSGDDAVLVRHMA</sequence>
<dbReference type="Pfam" id="PF01740">
    <property type="entry name" value="STAS"/>
    <property type="match status" value="1"/>
</dbReference>
<dbReference type="InterPro" id="IPR036513">
    <property type="entry name" value="STAS_dom_sf"/>
</dbReference>
<feature type="transmembrane region" description="Helical" evidence="5">
    <location>
        <begin position="373"/>
        <end position="391"/>
    </location>
</feature>
<evidence type="ECO:0000256" key="1">
    <source>
        <dbReference type="ARBA" id="ARBA00004141"/>
    </source>
</evidence>
<feature type="transmembrane region" description="Helical" evidence="5">
    <location>
        <begin position="35"/>
        <end position="53"/>
    </location>
</feature>
<feature type="domain" description="STAS" evidence="6">
    <location>
        <begin position="460"/>
        <end position="574"/>
    </location>
</feature>
<dbReference type="EMBL" id="UOFY01000028">
    <property type="protein sequence ID" value="VAX08625.1"/>
    <property type="molecule type" value="Genomic_DNA"/>
</dbReference>
<evidence type="ECO:0000259" key="6">
    <source>
        <dbReference type="PROSITE" id="PS50801"/>
    </source>
</evidence>
<feature type="transmembrane region" description="Helical" evidence="5">
    <location>
        <begin position="142"/>
        <end position="166"/>
    </location>
</feature>
<evidence type="ECO:0000256" key="2">
    <source>
        <dbReference type="ARBA" id="ARBA00022692"/>
    </source>
</evidence>
<proteinExistence type="predicted"/>
<keyword evidence="4 5" id="KW-0472">Membrane</keyword>
<comment type="subcellular location">
    <subcellularLocation>
        <location evidence="1">Membrane</location>
        <topology evidence="1">Multi-pass membrane protein</topology>
    </subcellularLocation>
</comment>
<feature type="transmembrane region" description="Helical" evidence="5">
    <location>
        <begin position="270"/>
        <end position="293"/>
    </location>
</feature>
<keyword evidence="3 5" id="KW-1133">Transmembrane helix</keyword>
<feature type="transmembrane region" description="Helical" evidence="5">
    <location>
        <begin position="89"/>
        <end position="108"/>
    </location>
</feature>
<protein>
    <submittedName>
        <fullName evidence="7">Sulfate permease</fullName>
    </submittedName>
</protein>
<evidence type="ECO:0000256" key="4">
    <source>
        <dbReference type="ARBA" id="ARBA00023136"/>
    </source>
</evidence>
<dbReference type="NCBIfam" id="TIGR00815">
    <property type="entry name" value="sulP"/>
    <property type="match status" value="1"/>
</dbReference>
<feature type="transmembrane region" description="Helical" evidence="5">
    <location>
        <begin position="224"/>
        <end position="241"/>
    </location>
</feature>
<dbReference type="Pfam" id="PF00916">
    <property type="entry name" value="Sulfate_transp"/>
    <property type="match status" value="1"/>
</dbReference>
<feature type="transmembrane region" description="Helical" evidence="5">
    <location>
        <begin position="114"/>
        <end position="135"/>
    </location>
</feature>
<gene>
    <name evidence="7" type="ORF">MNBD_GAMMA25-873</name>
</gene>
<dbReference type="Gene3D" id="3.30.750.24">
    <property type="entry name" value="STAS domain"/>
    <property type="match status" value="1"/>
</dbReference>
<dbReference type="InterPro" id="IPR011547">
    <property type="entry name" value="SLC26A/SulP_dom"/>
</dbReference>
<dbReference type="SUPFAM" id="SSF52091">
    <property type="entry name" value="SpoIIaa-like"/>
    <property type="match status" value="1"/>
</dbReference>
<dbReference type="CDD" id="cd07042">
    <property type="entry name" value="STAS_SulP_like_sulfate_transporter"/>
    <property type="match status" value="1"/>
</dbReference>
<name>A0A3B1BQM8_9ZZZZ</name>
<accession>A0A3B1BQM8</accession>
<dbReference type="AlphaFoldDB" id="A0A3B1BQM8"/>
<organism evidence="7">
    <name type="scientific">hydrothermal vent metagenome</name>
    <dbReference type="NCBI Taxonomy" id="652676"/>
    <lineage>
        <taxon>unclassified sequences</taxon>
        <taxon>metagenomes</taxon>
        <taxon>ecological metagenomes</taxon>
    </lineage>
</organism>